<keyword evidence="3 6" id="KW-0134">Cell wall</keyword>
<gene>
    <name evidence="7" type="ORF">JVT61DRAFT_8120</name>
</gene>
<comment type="subcellular location">
    <subcellularLocation>
        <location evidence="1 6">Secreted</location>
        <location evidence="1 6">Cell wall</location>
    </subcellularLocation>
</comment>
<accession>A0A8I2YXR4</accession>
<keyword evidence="6" id="KW-0732">Signal</keyword>
<organism evidence="7 8">
    <name type="scientific">Boletus reticuloceps</name>
    <dbReference type="NCBI Taxonomy" id="495285"/>
    <lineage>
        <taxon>Eukaryota</taxon>
        <taxon>Fungi</taxon>
        <taxon>Dikarya</taxon>
        <taxon>Basidiomycota</taxon>
        <taxon>Agaricomycotina</taxon>
        <taxon>Agaricomycetes</taxon>
        <taxon>Agaricomycetidae</taxon>
        <taxon>Boletales</taxon>
        <taxon>Boletineae</taxon>
        <taxon>Boletaceae</taxon>
        <taxon>Boletoideae</taxon>
        <taxon>Boletus</taxon>
    </lineage>
</organism>
<reference evidence="7" key="1">
    <citation type="submission" date="2021-03" db="EMBL/GenBank/DDBJ databases">
        <title>Evolutionary innovations through gain and loss of genes in the ectomycorrhizal Boletales.</title>
        <authorList>
            <person name="Wu G."/>
            <person name="Miyauchi S."/>
            <person name="Morin E."/>
            <person name="Yang Z.-L."/>
            <person name="Xu J."/>
            <person name="Martin F.M."/>
        </authorList>
    </citation>
    <scope>NUCLEOTIDE SEQUENCE</scope>
    <source>
        <strain evidence="7">BR01</strain>
    </source>
</reference>
<feature type="chain" id="PRO_5034326630" description="Hydrophobin" evidence="6">
    <location>
        <begin position="24"/>
        <end position="107"/>
    </location>
</feature>
<dbReference type="Pfam" id="PF01185">
    <property type="entry name" value="Hydrophobin"/>
    <property type="match status" value="1"/>
</dbReference>
<dbReference type="AlphaFoldDB" id="A0A8I2YXR4"/>
<evidence type="ECO:0000313" key="8">
    <source>
        <dbReference type="Proteomes" id="UP000683000"/>
    </source>
</evidence>
<dbReference type="Proteomes" id="UP000683000">
    <property type="component" value="Unassembled WGS sequence"/>
</dbReference>
<sequence>MFARVFKSTVMVSVVAFLAGREGCPHLDQQQRMRQRRPDAMLRANAQRLAGLLDLGDILGNIGMSCDPIDVLGGGSGANCQNQAVCCTNVAQDGFLNFGCSPVIVNL</sequence>
<evidence type="ECO:0000256" key="1">
    <source>
        <dbReference type="ARBA" id="ARBA00004191"/>
    </source>
</evidence>
<dbReference type="CDD" id="cd23507">
    <property type="entry name" value="hydrophobin_I"/>
    <property type="match status" value="1"/>
</dbReference>
<dbReference type="SMART" id="SM00075">
    <property type="entry name" value="HYDRO"/>
    <property type="match status" value="1"/>
</dbReference>
<protein>
    <recommendedName>
        <fullName evidence="6">Hydrophobin</fullName>
    </recommendedName>
</protein>
<evidence type="ECO:0000256" key="2">
    <source>
        <dbReference type="ARBA" id="ARBA00010446"/>
    </source>
</evidence>
<feature type="signal peptide" evidence="6">
    <location>
        <begin position="1"/>
        <end position="23"/>
    </location>
</feature>
<keyword evidence="4 6" id="KW-0964">Secreted</keyword>
<evidence type="ECO:0000256" key="4">
    <source>
        <dbReference type="ARBA" id="ARBA00022525"/>
    </source>
</evidence>
<evidence type="ECO:0000256" key="6">
    <source>
        <dbReference type="RuleBase" id="RU365009"/>
    </source>
</evidence>
<dbReference type="GO" id="GO:0005199">
    <property type="term" value="F:structural constituent of cell wall"/>
    <property type="evidence" value="ECO:0007669"/>
    <property type="project" value="InterPro"/>
</dbReference>
<keyword evidence="8" id="KW-1185">Reference proteome</keyword>
<name>A0A8I2YXR4_9AGAM</name>
<comment type="similarity">
    <text evidence="2 6">Belongs to the fungal hydrophobin family.</text>
</comment>
<dbReference type="InterPro" id="IPR001338">
    <property type="entry name" value="Class_I_Hydrophobin"/>
</dbReference>
<dbReference type="GO" id="GO:0009277">
    <property type="term" value="C:fungal-type cell wall"/>
    <property type="evidence" value="ECO:0007669"/>
    <property type="project" value="InterPro"/>
</dbReference>
<evidence type="ECO:0000256" key="3">
    <source>
        <dbReference type="ARBA" id="ARBA00022512"/>
    </source>
</evidence>
<evidence type="ECO:0000313" key="7">
    <source>
        <dbReference type="EMBL" id="KAG6380040.1"/>
    </source>
</evidence>
<dbReference type="OrthoDB" id="4225815at2759"/>
<comment type="caution">
    <text evidence="7">The sequence shown here is derived from an EMBL/GenBank/DDBJ whole genome shotgun (WGS) entry which is preliminary data.</text>
</comment>
<proteinExistence type="inferred from homology"/>
<keyword evidence="5 6" id="KW-1015">Disulfide bond</keyword>
<evidence type="ECO:0000256" key="5">
    <source>
        <dbReference type="ARBA" id="ARBA00023157"/>
    </source>
</evidence>
<dbReference type="EMBL" id="JAGFBS010000003">
    <property type="protein sequence ID" value="KAG6380040.1"/>
    <property type="molecule type" value="Genomic_DNA"/>
</dbReference>